<dbReference type="PANTHER" id="PTHR48475:SF1">
    <property type="entry name" value="RNASE H TYPE-1 DOMAIN-CONTAINING PROTEIN"/>
    <property type="match status" value="1"/>
</dbReference>
<sequence>MTISLRIVVSSRIRGTKVEGDIDDVIDFEVSIYNLKQNIKEDEYDISPELLRLIEQEKKYYVISRDFEAIDYFTKWVEVASYKTVTKQAVVKFIRKDIICQYGLPERIITDNGKNLNNKLMEELCSQFKVKHYNSTPYRPKMNEAVETANKNIKKILEKMSVTYRDWHEMLPFALHGYRISVCTSTGATLYFTGVWFQSSFTY</sequence>
<dbReference type="GO" id="GO:0003676">
    <property type="term" value="F:nucleic acid binding"/>
    <property type="evidence" value="ECO:0007669"/>
    <property type="project" value="InterPro"/>
</dbReference>
<dbReference type="Gene3D" id="3.30.420.10">
    <property type="entry name" value="Ribonuclease H-like superfamily/Ribonuclease H"/>
    <property type="match status" value="1"/>
</dbReference>
<name>A0A5A7VNQ0_CUCMM</name>
<dbReference type="GO" id="GO:0015074">
    <property type="term" value="P:DNA integration"/>
    <property type="evidence" value="ECO:0007669"/>
    <property type="project" value="InterPro"/>
</dbReference>
<dbReference type="PANTHER" id="PTHR48475">
    <property type="entry name" value="RIBONUCLEASE H"/>
    <property type="match status" value="1"/>
</dbReference>
<protein>
    <submittedName>
        <fullName evidence="2">Pol polyprotein</fullName>
    </submittedName>
</protein>
<feature type="domain" description="Integrase catalytic" evidence="1">
    <location>
        <begin position="44"/>
        <end position="157"/>
    </location>
</feature>
<comment type="caution">
    <text evidence="2">The sequence shown here is derived from an EMBL/GenBank/DDBJ whole genome shotgun (WGS) entry which is preliminary data.</text>
</comment>
<dbReference type="EMBL" id="SSTE01000601">
    <property type="protein sequence ID" value="KAA0067241.1"/>
    <property type="molecule type" value="Genomic_DNA"/>
</dbReference>
<dbReference type="AlphaFoldDB" id="A0A5A7VNQ0"/>
<evidence type="ECO:0000259" key="1">
    <source>
        <dbReference type="PROSITE" id="PS50994"/>
    </source>
</evidence>
<dbReference type="Proteomes" id="UP000321393">
    <property type="component" value="Unassembled WGS sequence"/>
</dbReference>
<gene>
    <name evidence="2" type="ORF">E6C27_scaffold418G00540</name>
</gene>
<dbReference type="SUPFAM" id="SSF53098">
    <property type="entry name" value="Ribonuclease H-like"/>
    <property type="match status" value="1"/>
</dbReference>
<evidence type="ECO:0000313" key="3">
    <source>
        <dbReference type="Proteomes" id="UP000321393"/>
    </source>
</evidence>
<proteinExistence type="predicted"/>
<reference evidence="2 3" key="1">
    <citation type="submission" date="2019-08" db="EMBL/GenBank/DDBJ databases">
        <title>Draft genome sequences of two oriental melons (Cucumis melo L. var makuwa).</title>
        <authorList>
            <person name="Kwon S.-Y."/>
        </authorList>
    </citation>
    <scope>NUCLEOTIDE SEQUENCE [LARGE SCALE GENOMIC DNA]</scope>
    <source>
        <strain evidence="3">cv. SW 3</strain>
        <tissue evidence="2">Leaf</tissue>
    </source>
</reference>
<dbReference type="InterPro" id="IPR036397">
    <property type="entry name" value="RNaseH_sf"/>
</dbReference>
<evidence type="ECO:0000313" key="2">
    <source>
        <dbReference type="EMBL" id="KAA0067241.1"/>
    </source>
</evidence>
<dbReference type="Pfam" id="PF00665">
    <property type="entry name" value="rve"/>
    <property type="match status" value="1"/>
</dbReference>
<dbReference type="PROSITE" id="PS50994">
    <property type="entry name" value="INTEGRASE"/>
    <property type="match status" value="1"/>
</dbReference>
<organism evidence="2 3">
    <name type="scientific">Cucumis melo var. makuwa</name>
    <name type="common">Oriental melon</name>
    <dbReference type="NCBI Taxonomy" id="1194695"/>
    <lineage>
        <taxon>Eukaryota</taxon>
        <taxon>Viridiplantae</taxon>
        <taxon>Streptophyta</taxon>
        <taxon>Embryophyta</taxon>
        <taxon>Tracheophyta</taxon>
        <taxon>Spermatophyta</taxon>
        <taxon>Magnoliopsida</taxon>
        <taxon>eudicotyledons</taxon>
        <taxon>Gunneridae</taxon>
        <taxon>Pentapetalae</taxon>
        <taxon>rosids</taxon>
        <taxon>fabids</taxon>
        <taxon>Cucurbitales</taxon>
        <taxon>Cucurbitaceae</taxon>
        <taxon>Benincaseae</taxon>
        <taxon>Cucumis</taxon>
    </lineage>
</organism>
<dbReference type="InterPro" id="IPR012337">
    <property type="entry name" value="RNaseH-like_sf"/>
</dbReference>
<accession>A0A5A7VNQ0</accession>
<dbReference type="InterPro" id="IPR001584">
    <property type="entry name" value="Integrase_cat-core"/>
</dbReference>
<dbReference type="OrthoDB" id="95964at2759"/>